<keyword evidence="1" id="KW-1133">Transmembrane helix</keyword>
<feature type="chain" id="PRO_5035322859" evidence="2">
    <location>
        <begin position="22"/>
        <end position="251"/>
    </location>
</feature>
<proteinExistence type="predicted"/>
<evidence type="ECO:0000313" key="3">
    <source>
        <dbReference type="EMBL" id="MBS0124613.1"/>
    </source>
</evidence>
<evidence type="ECO:0000256" key="1">
    <source>
        <dbReference type="SAM" id="Phobius"/>
    </source>
</evidence>
<evidence type="ECO:0000313" key="4">
    <source>
        <dbReference type="Proteomes" id="UP000681356"/>
    </source>
</evidence>
<feature type="transmembrane region" description="Helical" evidence="1">
    <location>
        <begin position="223"/>
        <end position="242"/>
    </location>
</feature>
<name>A0A8J7WFY7_9RHOB</name>
<gene>
    <name evidence="3" type="ORF">KB874_10745</name>
</gene>
<protein>
    <submittedName>
        <fullName evidence="3">VPLPA-CTERM sorting domain-containing protein</fullName>
    </submittedName>
</protein>
<sequence length="251" mass="27651">MMKHFLLTAAFVLSGLGAAHASTVRLDGVGDLGPEIPLNDGSGLWLDVEDGFSFLTCDYYCGDWGDDVITVAATNSTRQSEIKSVSGLRFDLISADLSAYSRYYRSGPTASPDPDNWVEYWNWAYHESLTYLNLAVFGYREGAVVASHEMSLESAAQLRFQPTFRNLDSVAFVSRIPDAPVLFWGPTDPNQQYCDRYSSNYACSMVRIDEVTLRVRDGDLTPIPLPAGLPLALTSLGLLMAVGKRRRKDAA</sequence>
<dbReference type="RefSeq" id="WP_212536579.1">
    <property type="nucleotide sequence ID" value="NZ_JAGTUU010000004.1"/>
</dbReference>
<dbReference type="EMBL" id="JAGTUU010000004">
    <property type="protein sequence ID" value="MBS0124613.1"/>
    <property type="molecule type" value="Genomic_DNA"/>
</dbReference>
<reference evidence="3" key="1">
    <citation type="submission" date="2021-04" db="EMBL/GenBank/DDBJ databases">
        <authorList>
            <person name="Yoon J."/>
        </authorList>
    </citation>
    <scope>NUCLEOTIDE SEQUENCE</scope>
    <source>
        <strain evidence="3">KMU-90</strain>
    </source>
</reference>
<dbReference type="Proteomes" id="UP000681356">
    <property type="component" value="Unassembled WGS sequence"/>
</dbReference>
<evidence type="ECO:0000256" key="2">
    <source>
        <dbReference type="SAM" id="SignalP"/>
    </source>
</evidence>
<dbReference type="AlphaFoldDB" id="A0A8J7WFY7"/>
<keyword evidence="1" id="KW-0812">Transmembrane</keyword>
<keyword evidence="4" id="KW-1185">Reference proteome</keyword>
<organism evidence="3 4">
    <name type="scientific">Thetidibacter halocola</name>
    <dbReference type="NCBI Taxonomy" id="2827239"/>
    <lineage>
        <taxon>Bacteria</taxon>
        <taxon>Pseudomonadati</taxon>
        <taxon>Pseudomonadota</taxon>
        <taxon>Alphaproteobacteria</taxon>
        <taxon>Rhodobacterales</taxon>
        <taxon>Roseobacteraceae</taxon>
        <taxon>Thetidibacter</taxon>
    </lineage>
</organism>
<keyword evidence="2" id="KW-0732">Signal</keyword>
<keyword evidence="1" id="KW-0472">Membrane</keyword>
<comment type="caution">
    <text evidence="3">The sequence shown here is derived from an EMBL/GenBank/DDBJ whole genome shotgun (WGS) entry which is preliminary data.</text>
</comment>
<accession>A0A8J7WFY7</accession>
<feature type="signal peptide" evidence="2">
    <location>
        <begin position="1"/>
        <end position="21"/>
    </location>
</feature>